<evidence type="ECO:0000256" key="3">
    <source>
        <dbReference type="ARBA" id="ARBA00022692"/>
    </source>
</evidence>
<keyword evidence="5 6" id="KW-0472">Membrane</keyword>
<feature type="transmembrane region" description="Helical" evidence="6">
    <location>
        <begin position="22"/>
        <end position="39"/>
    </location>
</feature>
<dbReference type="InterPro" id="IPR020846">
    <property type="entry name" value="MFS_dom"/>
</dbReference>
<keyword evidence="3 6" id="KW-0812">Transmembrane</keyword>
<dbReference type="PANTHER" id="PTHR43124:SF3">
    <property type="entry name" value="CHLORAMPHENICOL EFFLUX PUMP RV0191"/>
    <property type="match status" value="1"/>
</dbReference>
<dbReference type="AlphaFoldDB" id="A0A382U9J2"/>
<dbReference type="EMBL" id="UINC01142404">
    <property type="protein sequence ID" value="SVD30712.1"/>
    <property type="molecule type" value="Genomic_DNA"/>
</dbReference>
<evidence type="ECO:0000256" key="5">
    <source>
        <dbReference type="ARBA" id="ARBA00023136"/>
    </source>
</evidence>
<keyword evidence="2" id="KW-1003">Cell membrane</keyword>
<evidence type="ECO:0000256" key="1">
    <source>
        <dbReference type="ARBA" id="ARBA00004651"/>
    </source>
</evidence>
<evidence type="ECO:0000256" key="2">
    <source>
        <dbReference type="ARBA" id="ARBA00022475"/>
    </source>
</evidence>
<dbReference type="SUPFAM" id="SSF103473">
    <property type="entry name" value="MFS general substrate transporter"/>
    <property type="match status" value="1"/>
</dbReference>
<evidence type="ECO:0000256" key="6">
    <source>
        <dbReference type="SAM" id="Phobius"/>
    </source>
</evidence>
<keyword evidence="4 6" id="KW-1133">Transmembrane helix</keyword>
<feature type="transmembrane region" description="Helical" evidence="6">
    <location>
        <begin position="233"/>
        <end position="250"/>
    </location>
</feature>
<dbReference type="InterPro" id="IPR036259">
    <property type="entry name" value="MFS_trans_sf"/>
</dbReference>
<feature type="transmembrane region" description="Helical" evidence="6">
    <location>
        <begin position="45"/>
        <end position="69"/>
    </location>
</feature>
<feature type="transmembrane region" description="Helical" evidence="6">
    <location>
        <begin position="81"/>
        <end position="107"/>
    </location>
</feature>
<feature type="transmembrane region" description="Helical" evidence="6">
    <location>
        <begin position="199"/>
        <end position="221"/>
    </location>
</feature>
<dbReference type="GO" id="GO:0005886">
    <property type="term" value="C:plasma membrane"/>
    <property type="evidence" value="ECO:0007669"/>
    <property type="project" value="UniProtKB-SubCell"/>
</dbReference>
<protein>
    <recommendedName>
        <fullName evidence="7">Major facilitator superfamily (MFS) profile domain-containing protein</fullName>
    </recommendedName>
</protein>
<proteinExistence type="predicted"/>
<feature type="transmembrane region" description="Helical" evidence="6">
    <location>
        <begin position="256"/>
        <end position="276"/>
    </location>
</feature>
<feature type="non-terminal residue" evidence="8">
    <location>
        <position position="295"/>
    </location>
</feature>
<dbReference type="CDD" id="cd06174">
    <property type="entry name" value="MFS"/>
    <property type="match status" value="1"/>
</dbReference>
<sequence length="295" mass="31097">FIVFALAQIPCGVLLDHYGPRLVNTILLTVAAAGAVVFATSEGPAVLIIGRGIIGLGCATCFMGALVIFSRWFPPRHFPIMAAVASGIGGGGALLATTPLAIVVEWVGWRSTFLIVSVLTVFTATMVWLLVSDAPRKRQTQPTAANSFGSTVRGVRTVALNRQLQLLLPLNTVAYGSIMVVLGLWGIPYLRDVHGMDTVAAANLLMAMALSSMGGGLAYAWLAPRLGSIKYQVLSGSVGTASIFVVLAILPPTSQYILLVLFAVHGFIGAYPVLIISHVRMIVPKDLMGRGLTLS</sequence>
<evidence type="ECO:0000259" key="7">
    <source>
        <dbReference type="PROSITE" id="PS50850"/>
    </source>
</evidence>
<feature type="domain" description="Major facilitator superfamily (MFS) profile" evidence="7">
    <location>
        <begin position="1"/>
        <end position="295"/>
    </location>
</feature>
<reference evidence="8" key="1">
    <citation type="submission" date="2018-05" db="EMBL/GenBank/DDBJ databases">
        <authorList>
            <person name="Lanie J.A."/>
            <person name="Ng W.-L."/>
            <person name="Kazmierczak K.M."/>
            <person name="Andrzejewski T.M."/>
            <person name="Davidsen T.M."/>
            <person name="Wayne K.J."/>
            <person name="Tettelin H."/>
            <person name="Glass J.I."/>
            <person name="Rusch D."/>
            <person name="Podicherti R."/>
            <person name="Tsui H.-C.T."/>
            <person name="Winkler M.E."/>
        </authorList>
    </citation>
    <scope>NUCLEOTIDE SEQUENCE</scope>
</reference>
<gene>
    <name evidence="8" type="ORF">METZ01_LOCUS383566</name>
</gene>
<evidence type="ECO:0000256" key="4">
    <source>
        <dbReference type="ARBA" id="ARBA00022989"/>
    </source>
</evidence>
<feature type="non-terminal residue" evidence="8">
    <location>
        <position position="1"/>
    </location>
</feature>
<dbReference type="GO" id="GO:0022857">
    <property type="term" value="F:transmembrane transporter activity"/>
    <property type="evidence" value="ECO:0007669"/>
    <property type="project" value="InterPro"/>
</dbReference>
<dbReference type="Pfam" id="PF07690">
    <property type="entry name" value="MFS_1"/>
    <property type="match status" value="1"/>
</dbReference>
<dbReference type="PROSITE" id="PS50850">
    <property type="entry name" value="MFS"/>
    <property type="match status" value="1"/>
</dbReference>
<comment type="subcellular location">
    <subcellularLocation>
        <location evidence="1">Cell membrane</location>
        <topology evidence="1">Multi-pass membrane protein</topology>
    </subcellularLocation>
</comment>
<feature type="transmembrane region" description="Helical" evidence="6">
    <location>
        <begin position="113"/>
        <end position="131"/>
    </location>
</feature>
<name>A0A382U9J2_9ZZZZ</name>
<dbReference type="InterPro" id="IPR050189">
    <property type="entry name" value="MFS_Efflux_Transporters"/>
</dbReference>
<dbReference type="Gene3D" id="1.20.1250.20">
    <property type="entry name" value="MFS general substrate transporter like domains"/>
    <property type="match status" value="1"/>
</dbReference>
<feature type="transmembrane region" description="Helical" evidence="6">
    <location>
        <begin position="166"/>
        <end position="187"/>
    </location>
</feature>
<evidence type="ECO:0000313" key="8">
    <source>
        <dbReference type="EMBL" id="SVD30712.1"/>
    </source>
</evidence>
<dbReference type="PANTHER" id="PTHR43124">
    <property type="entry name" value="PURINE EFFLUX PUMP PBUE"/>
    <property type="match status" value="1"/>
</dbReference>
<accession>A0A382U9J2</accession>
<dbReference type="InterPro" id="IPR011701">
    <property type="entry name" value="MFS"/>
</dbReference>
<organism evidence="8">
    <name type="scientific">marine metagenome</name>
    <dbReference type="NCBI Taxonomy" id="408172"/>
    <lineage>
        <taxon>unclassified sequences</taxon>
        <taxon>metagenomes</taxon>
        <taxon>ecological metagenomes</taxon>
    </lineage>
</organism>